<organism evidence="1 2">
    <name type="scientific">Natronolimnobius baerhuensis</name>
    <dbReference type="NCBI Taxonomy" id="253108"/>
    <lineage>
        <taxon>Archaea</taxon>
        <taxon>Methanobacteriati</taxon>
        <taxon>Methanobacteriota</taxon>
        <taxon>Stenosarchaea group</taxon>
        <taxon>Halobacteria</taxon>
        <taxon>Halobacteriales</taxon>
        <taxon>Natrialbaceae</taxon>
        <taxon>Natronolimnobius</taxon>
    </lineage>
</organism>
<name>A0A202E692_9EURY</name>
<sequence>MKPTFDATDTGLEIIDPIERRRYHLQTPRAVSPEPVEEHGIPFPIGTAAQIVTDEIVLPTMNRVLVRNKEGLMKAEVQSDDHAYFPHGTYNLDISGSLKVYAHINSSVYIYSDNEQTHISFDGETQCLIGARSFHRRPADTITTTTKPTDVMEAVSIFSSALKTTSAERSYPTLRGHPPMLEVGDELEIPDTLTELETGIEIVVPPKLQDIFVVTPLSYYLGATIRSGSEPQIMTESGYTYSLCGPDGFENTVKRVLKHIFVLDCVVRTEGPTPLPLYRRKAIEPLLEFDLEEMYSRPLHERVQAYLEVDSASIDEYYPNWRLETQVNAVAETIDFLPFLADELAIISIDEKTETPEPTKETVEAIDSFTRADFVRSASPIRGNQETPISDSDTADHPPQTTITQVWQSIHGTDINSTTPVSAYYNRIGRTPRPDPIEIEVVCNDAEMQDELESVNGFYGTHNRLPFNVSIHYDFTTAELKNTLATESDFFHYIGHIDREGFQCSDGKFDASTMDSVGVEAFLLNACQSHDQGLHLIDAGSIGGIVTLGDIVNSGAVKMGSVIAQLLNGGFPLYAALDVARIENIIGQQYLIVGDGRATIAQSETAMPDICLVRQGEDGYESNIIAYGEVRSSNGGVFTPDIDPIEDYYIIPDQTGWFPTDISQLGEFFDIGRFPVLFENQLYWSDTIEMDIL</sequence>
<dbReference type="AlphaFoldDB" id="A0A202E692"/>
<protein>
    <submittedName>
        <fullName evidence="1">Uncharacterized protein</fullName>
    </submittedName>
</protein>
<keyword evidence="2" id="KW-1185">Reference proteome</keyword>
<dbReference type="Proteomes" id="UP000196084">
    <property type="component" value="Unassembled WGS sequence"/>
</dbReference>
<evidence type="ECO:0000313" key="2">
    <source>
        <dbReference type="Proteomes" id="UP000196084"/>
    </source>
</evidence>
<dbReference type="EMBL" id="MWPH01000003">
    <property type="protein sequence ID" value="OVE83796.1"/>
    <property type="molecule type" value="Genomic_DNA"/>
</dbReference>
<dbReference type="OrthoDB" id="269729at2157"/>
<comment type="caution">
    <text evidence="1">The sequence shown here is derived from an EMBL/GenBank/DDBJ whole genome shotgun (WGS) entry which is preliminary data.</text>
</comment>
<evidence type="ECO:0000313" key="1">
    <source>
        <dbReference type="EMBL" id="OVE83796.1"/>
    </source>
</evidence>
<proteinExistence type="predicted"/>
<gene>
    <name evidence="1" type="ORF">B2G88_15355</name>
</gene>
<accession>A0A202E692</accession>
<reference evidence="1 2" key="1">
    <citation type="submission" date="2017-02" db="EMBL/GenBank/DDBJ databases">
        <title>Natronthermophilus aegyptiacus gen. nov.,sp. nov., an aerobic, extremely halophilic alkalithermophilic archaeon isolated from the athalassohaline Wadi An Natrun, Egypt.</title>
        <authorList>
            <person name="Zhao B."/>
        </authorList>
    </citation>
    <scope>NUCLEOTIDE SEQUENCE [LARGE SCALE GENOMIC DNA]</scope>
    <source>
        <strain evidence="1 2">CGMCC 1.3597</strain>
    </source>
</reference>